<dbReference type="PRINTS" id="PR00413">
    <property type="entry name" value="HADHALOGNASE"/>
</dbReference>
<dbReference type="NCBIfam" id="TIGR01509">
    <property type="entry name" value="HAD-SF-IA-v3"/>
    <property type="match status" value="1"/>
</dbReference>
<dbReference type="EMBL" id="JABZGW010000100">
    <property type="protein sequence ID" value="MBF4807674.1"/>
    <property type="molecule type" value="Genomic_DNA"/>
</dbReference>
<sequence>MPYKAAVFDLDGTLLNTIVDLAWATNYALKQYDMPTYTVDEIKHLVGNGVAKLIHDAVPEGTPDELCRKVLATFKEHYADHSLDTTAPYPGVVDAIDRLRATGVKCAVVSNKPDFAIADLMNHFFFGKFDFALGQRDNLKRKPDAEPVHFALQQIDVAPEDAVYIGDSEVDIATARNSNVPCISVTWGFRDKEVLLAAGATTLVDTADEMVDAILLPEK</sequence>
<dbReference type="InterPro" id="IPR006439">
    <property type="entry name" value="HAD-SF_hydro_IA"/>
</dbReference>
<keyword evidence="1" id="KW-0378">Hydrolase</keyword>
<dbReference type="PANTHER" id="PTHR43434:SF1">
    <property type="entry name" value="PHOSPHOGLYCOLATE PHOSPHATASE"/>
    <property type="match status" value="1"/>
</dbReference>
<dbReference type="PROSITE" id="PS01228">
    <property type="entry name" value="COF_1"/>
    <property type="match status" value="1"/>
</dbReference>
<dbReference type="SFLD" id="SFLDG01135">
    <property type="entry name" value="C1.5.6:_HAD__Beta-PGM__Phospha"/>
    <property type="match status" value="1"/>
</dbReference>
<dbReference type="NCBIfam" id="TIGR01549">
    <property type="entry name" value="HAD-SF-IA-v1"/>
    <property type="match status" value="1"/>
</dbReference>
<dbReference type="InterPro" id="IPR036412">
    <property type="entry name" value="HAD-like_sf"/>
</dbReference>
<dbReference type="Gene3D" id="1.10.150.240">
    <property type="entry name" value="Putative phosphatase, domain 2"/>
    <property type="match status" value="1"/>
</dbReference>
<evidence type="ECO:0000313" key="1">
    <source>
        <dbReference type="EMBL" id="MBF4807674.1"/>
    </source>
</evidence>
<name>A0A930W1V0_9ACTN</name>
<dbReference type="GO" id="GO:0006281">
    <property type="term" value="P:DNA repair"/>
    <property type="evidence" value="ECO:0007669"/>
    <property type="project" value="TreeGrafter"/>
</dbReference>
<dbReference type="GO" id="GO:0005829">
    <property type="term" value="C:cytosol"/>
    <property type="evidence" value="ECO:0007669"/>
    <property type="project" value="TreeGrafter"/>
</dbReference>
<dbReference type="SFLD" id="SFLDG01129">
    <property type="entry name" value="C1.5:_HAD__Beta-PGM__Phosphata"/>
    <property type="match status" value="1"/>
</dbReference>
<protein>
    <submittedName>
        <fullName evidence="1">HAD-IA family hydrolase</fullName>
    </submittedName>
</protein>
<accession>A0A930W1V0</accession>
<dbReference type="Proteomes" id="UP000698335">
    <property type="component" value="Unassembled WGS sequence"/>
</dbReference>
<comment type="caution">
    <text evidence="1">The sequence shown here is derived from an EMBL/GenBank/DDBJ whole genome shotgun (WGS) entry which is preliminary data.</text>
</comment>
<dbReference type="SUPFAM" id="SSF56784">
    <property type="entry name" value="HAD-like"/>
    <property type="match status" value="1"/>
</dbReference>
<organism evidence="1 2">
    <name type="scientific">Lancefieldella rimae</name>
    <dbReference type="NCBI Taxonomy" id="1383"/>
    <lineage>
        <taxon>Bacteria</taxon>
        <taxon>Bacillati</taxon>
        <taxon>Actinomycetota</taxon>
        <taxon>Coriobacteriia</taxon>
        <taxon>Coriobacteriales</taxon>
        <taxon>Atopobiaceae</taxon>
        <taxon>Lancefieldella</taxon>
    </lineage>
</organism>
<dbReference type="Gene3D" id="3.40.50.1000">
    <property type="entry name" value="HAD superfamily/HAD-like"/>
    <property type="match status" value="1"/>
</dbReference>
<dbReference type="InterPro" id="IPR023198">
    <property type="entry name" value="PGP-like_dom2"/>
</dbReference>
<dbReference type="SFLD" id="SFLDS00003">
    <property type="entry name" value="Haloacid_Dehalogenase"/>
    <property type="match status" value="1"/>
</dbReference>
<dbReference type="PANTHER" id="PTHR43434">
    <property type="entry name" value="PHOSPHOGLYCOLATE PHOSPHATASE"/>
    <property type="match status" value="1"/>
</dbReference>
<dbReference type="InterPro" id="IPR050155">
    <property type="entry name" value="HAD-like_hydrolase_sf"/>
</dbReference>
<proteinExistence type="predicted"/>
<dbReference type="Pfam" id="PF13419">
    <property type="entry name" value="HAD_2"/>
    <property type="match status" value="1"/>
</dbReference>
<gene>
    <name evidence="1" type="ORF">HXK26_03140</name>
</gene>
<dbReference type="GO" id="GO:0008967">
    <property type="term" value="F:phosphoglycolate phosphatase activity"/>
    <property type="evidence" value="ECO:0007669"/>
    <property type="project" value="TreeGrafter"/>
</dbReference>
<dbReference type="InterPro" id="IPR041492">
    <property type="entry name" value="HAD_2"/>
</dbReference>
<evidence type="ECO:0000313" key="2">
    <source>
        <dbReference type="Proteomes" id="UP000698335"/>
    </source>
</evidence>
<dbReference type="AlphaFoldDB" id="A0A930W1V0"/>
<dbReference type="InterPro" id="IPR023214">
    <property type="entry name" value="HAD_sf"/>
</dbReference>
<reference evidence="1" key="1">
    <citation type="submission" date="2020-04" db="EMBL/GenBank/DDBJ databases">
        <title>Deep metagenomics examines the oral microbiome during advanced dental caries in children, revealing novel taxa and co-occurrences with host molecules.</title>
        <authorList>
            <person name="Baker J.L."/>
            <person name="Morton J.T."/>
            <person name="Dinis M."/>
            <person name="Alvarez R."/>
            <person name="Tran N.C."/>
            <person name="Knight R."/>
            <person name="Edlund A."/>
        </authorList>
    </citation>
    <scope>NUCLEOTIDE SEQUENCE</scope>
    <source>
        <strain evidence="1">JCVI_38_bin.5</strain>
    </source>
</reference>